<evidence type="ECO:0000313" key="2">
    <source>
        <dbReference type="Proteomes" id="UP000625976"/>
    </source>
</evidence>
<dbReference type="Proteomes" id="UP000625976">
    <property type="component" value="Unassembled WGS sequence"/>
</dbReference>
<sequence>MKKRHLILFLITTIFLGCSDQNGEGAYQDHPCEVGDQGVYINESDEINEANLLFDDSRMVIQYVTGHPDGDYYHMYSMGVSPVMDLYTFAINAGDTSTLDQNFNVTAGSYLTVDGTPYPQNNNVVLNTIIGGSQVGGAVKMDFEGDYDPWDDGAFRVVGELCVEIDEVINYNEFVYITDGTNLKVVDVTNPISPSLATSVSLPSSHYVKVINRSVAVVGQTASSEPYVSTINITDPESSYVAATTSKSSSNTILTDAIKLDNKVILTDLHSRNKLFVTATNDMEEIGDAHGGFCITNLNNDHLVLLDGLGVSTYKIGFNFQLTFPFLPSNVSLLWTSLVGNRFDKIENDGQYAYVANVEGQKLIKLEVNASAINQLSSLNIGGHPSALEIYNNYAYVTMSPTLTTPYNAGFDGIKMIDLNTMQVIDSVMLTNASGVVVKGIYAYVTDANGLHIYNISSGSLNLISTFNQGFGNYISLLSY</sequence>
<dbReference type="SUPFAM" id="SSF63825">
    <property type="entry name" value="YWTD domain"/>
    <property type="match status" value="1"/>
</dbReference>
<organism evidence="1 2">
    <name type="scientific">Bizionia arctica</name>
    <dbReference type="NCBI Taxonomy" id="1495645"/>
    <lineage>
        <taxon>Bacteria</taxon>
        <taxon>Pseudomonadati</taxon>
        <taxon>Bacteroidota</taxon>
        <taxon>Flavobacteriia</taxon>
        <taxon>Flavobacteriales</taxon>
        <taxon>Flavobacteriaceae</taxon>
        <taxon>Bizionia</taxon>
    </lineage>
</organism>
<dbReference type="PROSITE" id="PS51257">
    <property type="entry name" value="PROKAR_LIPOPROTEIN"/>
    <property type="match status" value="1"/>
</dbReference>
<dbReference type="AlphaFoldDB" id="A0A917LM09"/>
<dbReference type="Pfam" id="PF08309">
    <property type="entry name" value="LVIVD"/>
    <property type="match status" value="2"/>
</dbReference>
<dbReference type="EMBL" id="BMFQ01000002">
    <property type="protein sequence ID" value="GGG43459.1"/>
    <property type="molecule type" value="Genomic_DNA"/>
</dbReference>
<accession>A0A917LM09</accession>
<dbReference type="RefSeq" id="WP_188463212.1">
    <property type="nucleotide sequence ID" value="NZ_BMFQ01000002.1"/>
</dbReference>
<reference evidence="1" key="2">
    <citation type="submission" date="2020-09" db="EMBL/GenBank/DDBJ databases">
        <authorList>
            <person name="Sun Q."/>
            <person name="Zhou Y."/>
        </authorList>
    </citation>
    <scope>NUCLEOTIDE SEQUENCE</scope>
    <source>
        <strain evidence="1">CGMCC 1.12751</strain>
    </source>
</reference>
<proteinExistence type="predicted"/>
<keyword evidence="2" id="KW-1185">Reference proteome</keyword>
<gene>
    <name evidence="1" type="ORF">GCM10010976_13680</name>
</gene>
<protein>
    <submittedName>
        <fullName evidence="1">Uncharacterized protein</fullName>
    </submittedName>
</protein>
<dbReference type="InterPro" id="IPR013211">
    <property type="entry name" value="LVIVD"/>
</dbReference>
<evidence type="ECO:0000313" key="1">
    <source>
        <dbReference type="EMBL" id="GGG43459.1"/>
    </source>
</evidence>
<name>A0A917LM09_9FLAO</name>
<reference evidence="1" key="1">
    <citation type="journal article" date="2014" name="Int. J. Syst. Evol. Microbiol.">
        <title>Complete genome sequence of Corynebacterium casei LMG S-19264T (=DSM 44701T), isolated from a smear-ripened cheese.</title>
        <authorList>
            <consortium name="US DOE Joint Genome Institute (JGI-PGF)"/>
            <person name="Walter F."/>
            <person name="Albersmeier A."/>
            <person name="Kalinowski J."/>
            <person name="Ruckert C."/>
        </authorList>
    </citation>
    <scope>NUCLEOTIDE SEQUENCE</scope>
    <source>
        <strain evidence="1">CGMCC 1.12751</strain>
    </source>
</reference>
<comment type="caution">
    <text evidence="1">The sequence shown here is derived from an EMBL/GenBank/DDBJ whole genome shotgun (WGS) entry which is preliminary data.</text>
</comment>